<name>A0A699TFQ2_TANCI</name>
<comment type="caution">
    <text evidence="2">The sequence shown here is derived from an EMBL/GenBank/DDBJ whole genome shotgun (WGS) entry which is preliminary data.</text>
</comment>
<dbReference type="AlphaFoldDB" id="A0A699TFQ2"/>
<evidence type="ECO:0000313" key="2">
    <source>
        <dbReference type="EMBL" id="GFD08473.1"/>
    </source>
</evidence>
<dbReference type="EMBL" id="BKCJ011238702">
    <property type="protein sequence ID" value="GFD08473.1"/>
    <property type="molecule type" value="Genomic_DNA"/>
</dbReference>
<feature type="compositionally biased region" description="Basic and acidic residues" evidence="1">
    <location>
        <begin position="128"/>
        <end position="139"/>
    </location>
</feature>
<sequence length="159" mass="17029">ALTGPVLTLSIAAMKWISRLTRCAIAASVAWSSMTFAATAVDFYFPEAPPLTMANQGDEHGIVGDIALKAMAMAGYAPNFASPPWPRAQRNAPARRRVSGVPDLPVENWREPGADAAQRPCRRLVQRRAGDPLHLEADQRQAAGDESCADDGRPLPGVL</sequence>
<gene>
    <name evidence="2" type="ORF">Tci_880442</name>
</gene>
<organism evidence="2">
    <name type="scientific">Tanacetum cinerariifolium</name>
    <name type="common">Dalmatian daisy</name>
    <name type="synonym">Chrysanthemum cinerariifolium</name>
    <dbReference type="NCBI Taxonomy" id="118510"/>
    <lineage>
        <taxon>Eukaryota</taxon>
        <taxon>Viridiplantae</taxon>
        <taxon>Streptophyta</taxon>
        <taxon>Embryophyta</taxon>
        <taxon>Tracheophyta</taxon>
        <taxon>Spermatophyta</taxon>
        <taxon>Magnoliopsida</taxon>
        <taxon>eudicotyledons</taxon>
        <taxon>Gunneridae</taxon>
        <taxon>Pentapetalae</taxon>
        <taxon>asterids</taxon>
        <taxon>campanulids</taxon>
        <taxon>Asterales</taxon>
        <taxon>Asteraceae</taxon>
        <taxon>Asteroideae</taxon>
        <taxon>Anthemideae</taxon>
        <taxon>Anthemidinae</taxon>
        <taxon>Tanacetum</taxon>
    </lineage>
</organism>
<protein>
    <submittedName>
        <fullName evidence="2">Uncharacterized protein</fullName>
    </submittedName>
</protein>
<feature type="non-terminal residue" evidence="2">
    <location>
        <position position="1"/>
    </location>
</feature>
<feature type="non-terminal residue" evidence="2">
    <location>
        <position position="159"/>
    </location>
</feature>
<feature type="region of interest" description="Disordered" evidence="1">
    <location>
        <begin position="82"/>
        <end position="159"/>
    </location>
</feature>
<accession>A0A699TFQ2</accession>
<proteinExistence type="predicted"/>
<evidence type="ECO:0000256" key="1">
    <source>
        <dbReference type="SAM" id="MobiDB-lite"/>
    </source>
</evidence>
<reference evidence="2" key="1">
    <citation type="journal article" date="2019" name="Sci. Rep.">
        <title>Draft genome of Tanacetum cinerariifolium, the natural source of mosquito coil.</title>
        <authorList>
            <person name="Yamashiro T."/>
            <person name="Shiraishi A."/>
            <person name="Satake H."/>
            <person name="Nakayama K."/>
        </authorList>
    </citation>
    <scope>NUCLEOTIDE SEQUENCE</scope>
</reference>